<feature type="region of interest" description="Disordered" evidence="1">
    <location>
        <begin position="148"/>
        <end position="200"/>
    </location>
</feature>
<organism evidence="2">
    <name type="scientific">uncultured Rubrobacteraceae bacterium</name>
    <dbReference type="NCBI Taxonomy" id="349277"/>
    <lineage>
        <taxon>Bacteria</taxon>
        <taxon>Bacillati</taxon>
        <taxon>Actinomycetota</taxon>
        <taxon>Rubrobacteria</taxon>
        <taxon>Rubrobacterales</taxon>
        <taxon>Rubrobacteraceae</taxon>
        <taxon>environmental samples</taxon>
    </lineage>
</organism>
<feature type="region of interest" description="Disordered" evidence="1">
    <location>
        <begin position="37"/>
        <end position="105"/>
    </location>
</feature>
<dbReference type="AlphaFoldDB" id="A0A6J4QWJ8"/>
<evidence type="ECO:0008006" key="3">
    <source>
        <dbReference type="Google" id="ProtNLM"/>
    </source>
</evidence>
<reference evidence="2" key="1">
    <citation type="submission" date="2020-02" db="EMBL/GenBank/DDBJ databases">
        <authorList>
            <person name="Meier V. D."/>
        </authorList>
    </citation>
    <scope>NUCLEOTIDE SEQUENCE</scope>
    <source>
        <strain evidence="2">AVDCRST_MAG37</strain>
    </source>
</reference>
<proteinExistence type="predicted"/>
<sequence>MKPVREIHRSGRPVRKTGLFLVLLLASVVLVTGCGGDEQTSEDTAEDQSNPSQTTEQAERATNAERAEDTGMDRDATARESTSQEVTLKIEGDPGTTFSGACNVGDQREEITGEAPQNFVYDLPEGQKLNCEVRKSGSDSGSLKVTLTAPGNNIVQQTNTPGGSLNLSFSGSGATSSSGGNSSSIIQQSFYSGSSSSSSS</sequence>
<feature type="compositionally biased region" description="Basic and acidic residues" evidence="1">
    <location>
        <begin position="57"/>
        <end position="78"/>
    </location>
</feature>
<dbReference type="PROSITE" id="PS51257">
    <property type="entry name" value="PROKAR_LIPOPROTEIN"/>
    <property type="match status" value="1"/>
</dbReference>
<feature type="compositionally biased region" description="Polar residues" evidence="1">
    <location>
        <begin position="148"/>
        <end position="161"/>
    </location>
</feature>
<protein>
    <recommendedName>
        <fullName evidence="3">Lipoprotein</fullName>
    </recommendedName>
</protein>
<gene>
    <name evidence="2" type="ORF">AVDCRST_MAG37-3160</name>
</gene>
<dbReference type="EMBL" id="CADCVD010000162">
    <property type="protein sequence ID" value="CAA9457141.1"/>
    <property type="molecule type" value="Genomic_DNA"/>
</dbReference>
<feature type="compositionally biased region" description="Polar residues" evidence="1">
    <location>
        <begin position="47"/>
        <end position="56"/>
    </location>
</feature>
<evidence type="ECO:0000313" key="2">
    <source>
        <dbReference type="EMBL" id="CAA9457141.1"/>
    </source>
</evidence>
<feature type="compositionally biased region" description="Low complexity" evidence="1">
    <location>
        <begin position="162"/>
        <end position="200"/>
    </location>
</feature>
<accession>A0A6J4QWJ8</accession>
<evidence type="ECO:0000256" key="1">
    <source>
        <dbReference type="SAM" id="MobiDB-lite"/>
    </source>
</evidence>
<name>A0A6J4QWJ8_9ACTN</name>